<organism evidence="15 16">
    <name type="scientific">Burkholderia cepacia</name>
    <name type="common">Pseudomonas cepacia</name>
    <dbReference type="NCBI Taxonomy" id="292"/>
    <lineage>
        <taxon>Bacteria</taxon>
        <taxon>Pseudomonadati</taxon>
        <taxon>Pseudomonadota</taxon>
        <taxon>Betaproteobacteria</taxon>
        <taxon>Burkholderiales</taxon>
        <taxon>Burkholderiaceae</taxon>
        <taxon>Burkholderia</taxon>
        <taxon>Burkholderia cepacia complex</taxon>
    </lineage>
</organism>
<evidence type="ECO:0000313" key="16">
    <source>
        <dbReference type="Proteomes" id="UP000036338"/>
    </source>
</evidence>
<evidence type="ECO:0000313" key="15">
    <source>
        <dbReference type="EMBL" id="KML59230.1"/>
    </source>
</evidence>
<dbReference type="GO" id="GO:0016758">
    <property type="term" value="F:hexosyltransferase activity"/>
    <property type="evidence" value="ECO:0007669"/>
    <property type="project" value="TreeGrafter"/>
</dbReference>
<dbReference type="InterPro" id="IPR029044">
    <property type="entry name" value="Nucleotide-diphossugar_trans"/>
</dbReference>
<proteinExistence type="inferred from homology"/>
<evidence type="ECO:0000256" key="2">
    <source>
        <dbReference type="ARBA" id="ARBA00004760"/>
    </source>
</evidence>
<evidence type="ECO:0000256" key="8">
    <source>
        <dbReference type="ARBA" id="ARBA00022989"/>
    </source>
</evidence>
<dbReference type="GO" id="GO:0005886">
    <property type="term" value="C:plasma membrane"/>
    <property type="evidence" value="ECO:0007669"/>
    <property type="project" value="TreeGrafter"/>
</dbReference>
<evidence type="ECO:0000256" key="13">
    <source>
        <dbReference type="SAM" id="Phobius"/>
    </source>
</evidence>
<dbReference type="InterPro" id="IPR050321">
    <property type="entry name" value="Glycosyltr_2/OpgH_subfam"/>
</dbReference>
<evidence type="ECO:0000256" key="3">
    <source>
        <dbReference type="ARBA" id="ARBA00004991"/>
    </source>
</evidence>
<keyword evidence="4" id="KW-0328">Glycosyltransferase</keyword>
<feature type="active site" description="Proton donor" evidence="11">
    <location>
        <position position="723"/>
    </location>
</feature>
<feature type="transmembrane region" description="Helical" evidence="13">
    <location>
        <begin position="459"/>
        <end position="481"/>
    </location>
</feature>
<feature type="active site" description="Nucleophile" evidence="11">
    <location>
        <position position="827"/>
    </location>
</feature>
<evidence type="ECO:0000256" key="1">
    <source>
        <dbReference type="ARBA" id="ARBA00004141"/>
    </source>
</evidence>
<comment type="caution">
    <text evidence="15">The sequence shown here is derived from an EMBL/GenBank/DDBJ whole genome shotgun (WGS) entry which is preliminary data.</text>
</comment>
<evidence type="ECO:0000256" key="9">
    <source>
        <dbReference type="ARBA" id="ARBA00023136"/>
    </source>
</evidence>
<dbReference type="PROSITE" id="PS51764">
    <property type="entry name" value="GH26"/>
    <property type="match status" value="1"/>
</dbReference>
<evidence type="ECO:0000259" key="14">
    <source>
        <dbReference type="PROSITE" id="PS51764"/>
    </source>
</evidence>
<dbReference type="InterPro" id="IPR022790">
    <property type="entry name" value="GH26_dom"/>
</dbReference>
<feature type="transmembrane region" description="Helical" evidence="13">
    <location>
        <begin position="421"/>
        <end position="439"/>
    </location>
</feature>
<evidence type="ECO:0000256" key="11">
    <source>
        <dbReference type="PROSITE-ProRule" id="PRU01100"/>
    </source>
</evidence>
<keyword evidence="9 13" id="KW-0472">Membrane</keyword>
<dbReference type="InterPro" id="IPR017853">
    <property type="entry name" value="GH"/>
</dbReference>
<dbReference type="Gene3D" id="3.20.20.80">
    <property type="entry name" value="Glycosidases"/>
    <property type="match status" value="1"/>
</dbReference>
<feature type="region of interest" description="Disordered" evidence="12">
    <location>
        <begin position="1"/>
        <end position="34"/>
    </location>
</feature>
<name>A0A0J6A0N5_BURCE</name>
<feature type="transmembrane region" description="Helical" evidence="13">
    <location>
        <begin position="87"/>
        <end position="108"/>
    </location>
</feature>
<dbReference type="PANTHER" id="PTHR43867">
    <property type="entry name" value="CELLULOSE SYNTHASE CATALYTIC SUBUNIT A [UDP-FORMING]"/>
    <property type="match status" value="1"/>
</dbReference>
<dbReference type="CDD" id="cd06421">
    <property type="entry name" value="CESA_CelA_like"/>
    <property type="match status" value="1"/>
</dbReference>
<keyword evidence="5 15" id="KW-0808">Transferase</keyword>
<feature type="transmembrane region" description="Helical" evidence="13">
    <location>
        <begin position="532"/>
        <end position="552"/>
    </location>
</feature>
<evidence type="ECO:0000256" key="7">
    <source>
        <dbReference type="ARBA" id="ARBA00022801"/>
    </source>
</evidence>
<evidence type="ECO:0000256" key="4">
    <source>
        <dbReference type="ARBA" id="ARBA00022676"/>
    </source>
</evidence>
<feature type="transmembrane region" description="Helical" evidence="13">
    <location>
        <begin position="55"/>
        <end position="75"/>
    </location>
</feature>
<dbReference type="Gene3D" id="3.90.550.10">
    <property type="entry name" value="Spore Coat Polysaccharide Biosynthesis Protein SpsA, Chain A"/>
    <property type="match status" value="1"/>
</dbReference>
<dbReference type="AlphaFoldDB" id="A0A0J6A0N5"/>
<keyword evidence="7 11" id="KW-0378">Hydrolase</keyword>
<comment type="pathway">
    <text evidence="2">Lipid metabolism; sphingolipid metabolism.</text>
</comment>
<evidence type="ECO:0000256" key="5">
    <source>
        <dbReference type="ARBA" id="ARBA00022679"/>
    </source>
</evidence>
<dbReference type="SUPFAM" id="SSF53448">
    <property type="entry name" value="Nucleotide-diphospho-sugar transferases"/>
    <property type="match status" value="1"/>
</dbReference>
<keyword evidence="10 11" id="KW-0326">Glycosidase</keyword>
<feature type="transmembrane region" description="Helical" evidence="13">
    <location>
        <begin position="387"/>
        <end position="409"/>
    </location>
</feature>
<comment type="subcellular location">
    <subcellularLocation>
        <location evidence="1">Membrane</location>
        <topology evidence="1">Multi-pass membrane protein</topology>
    </subcellularLocation>
</comment>
<keyword evidence="8 13" id="KW-1133">Transmembrane helix</keyword>
<accession>A0A0J6A0N5</accession>
<dbReference type="SUPFAM" id="SSF51445">
    <property type="entry name" value="(Trans)glycosidases"/>
    <property type="match status" value="1"/>
</dbReference>
<dbReference type="InterPro" id="IPR025993">
    <property type="entry name" value="Ceramide_glucosylTrfase"/>
</dbReference>
<evidence type="ECO:0000256" key="12">
    <source>
        <dbReference type="SAM" id="MobiDB-lite"/>
    </source>
</evidence>
<feature type="transmembrane region" description="Helical" evidence="13">
    <location>
        <begin position="501"/>
        <end position="520"/>
    </location>
</feature>
<protein>
    <submittedName>
        <fullName evidence="15">Glycosyl transferase</fullName>
    </submittedName>
</protein>
<dbReference type="Pfam" id="PF13506">
    <property type="entry name" value="Glyco_transf_21"/>
    <property type="match status" value="1"/>
</dbReference>
<dbReference type="PANTHER" id="PTHR43867:SF2">
    <property type="entry name" value="CELLULOSE SYNTHASE CATALYTIC SUBUNIT A [UDP-FORMING]"/>
    <property type="match status" value="1"/>
</dbReference>
<dbReference type="RefSeq" id="WP_048245611.1">
    <property type="nucleotide sequence ID" value="NZ_LDWR01000018.1"/>
</dbReference>
<dbReference type="PATRIC" id="fig|292.27.peg.2025"/>
<reference evidence="15 16" key="1">
    <citation type="submission" date="2015-05" db="EMBL/GenBank/DDBJ databases">
        <title>Draft genome of Burkholderia cepacia LK29.</title>
        <authorList>
            <person name="Chan X.Y."/>
        </authorList>
    </citation>
    <scope>NUCLEOTIDE SEQUENCE [LARGE SCALE GENOMIC DNA]</scope>
    <source>
        <strain evidence="15 16">LK29</strain>
    </source>
</reference>
<sequence length="891" mass="99184">MKKLVASLAGGLAPDTTDTTETDTDTEAEAEADRTDSLQADVPLLVPLMDGGTKFIFQVLALCWFVALGIFWRWWLRDEHYVDAFRFGVNCFVLFWTTFIPGYFIFIIRSAVVPNPALPVPRDWRVAMVVTKAPSEPFDIVRTTLLAMLDQSYPHDTWLADEDPTPETLDWCREHGVFVSTRRGVAAYHRTSWPRRTRCKEGNLAYFYDTYGYDNYDFVSQLDADHVPTRTYLEEMLRPFVDPKVGYVSAPSICDSNAAESWSARGRVNVEGPLHGTMQAGYAGGLAPLCIGSHYAVRCRALREIGGLGPELAEDHSTTMIFNSKGWRGMHALNAIANGEGPRTFADLAMQEFQWSKSVMIIMLRYTRHYFAGLPLKLKAQFLFCQLWYPLCAVAMAGGVVIPVVALLTGRVWAHVDYLTYLTYALPLAALLLCVVTWATRSTQSCRPLNTKLLSWEGLSFVFARWPWVVLGCASALFDFIRGKEFAFKVTPKGGTIEQDAPLRVVAPYLLISLFCSLPVVMVENPRNAAGFYLFSTLTSILYLVIAAVVTVNHGREQGLDASAFRQMFFSRLPMRNALFVYALAMLLTGIGLRAPKGWQAMMWRSGLPVVVAPAPGEPVKQPKLGAYDPDKTLATDPGLAFDHVFVSWNAPDIGTEIGDAYQSAQARNRSLMLTVEPWAADGTRQGALLADIAHGRYDTRIAATCSALAALKAPVFVRWGHEMETDTGRYPWAIGDASAYIDAYRRVVTACRAMTDQIRFVWSPAGNRNLDDYFPGRGYVDDVGLSVFDCPRCASWPAGGHFSAASILRTKYERVNDYGLPVMVTELGVDGSTARKREELDEFQRSLWRYPLLKAVIYFNAVDTPGAWPAHYVPDWRIAPASLQTAVVAK</sequence>
<comment type="similarity">
    <text evidence="11">Belongs to the glycosyl hydrolase 26 family.</text>
</comment>
<dbReference type="EMBL" id="LDWR01000018">
    <property type="protein sequence ID" value="KML59230.1"/>
    <property type="molecule type" value="Genomic_DNA"/>
</dbReference>
<evidence type="ECO:0000256" key="10">
    <source>
        <dbReference type="ARBA" id="ARBA00023295"/>
    </source>
</evidence>
<feature type="compositionally biased region" description="Acidic residues" evidence="12">
    <location>
        <begin position="18"/>
        <end position="30"/>
    </location>
</feature>
<dbReference type="GO" id="GO:0004553">
    <property type="term" value="F:hydrolase activity, hydrolyzing O-glycosyl compounds"/>
    <property type="evidence" value="ECO:0007669"/>
    <property type="project" value="InterPro"/>
</dbReference>
<feature type="transmembrane region" description="Helical" evidence="13">
    <location>
        <begin position="573"/>
        <end position="593"/>
    </location>
</feature>
<dbReference type="Proteomes" id="UP000036338">
    <property type="component" value="Unassembled WGS sequence"/>
</dbReference>
<gene>
    <name evidence="15" type="ORF">VL15_11545</name>
</gene>
<keyword evidence="6 13" id="KW-0812">Transmembrane</keyword>
<feature type="domain" description="GH26" evidence="14">
    <location>
        <begin position="582"/>
        <end position="891"/>
    </location>
</feature>
<evidence type="ECO:0000256" key="6">
    <source>
        <dbReference type="ARBA" id="ARBA00022692"/>
    </source>
</evidence>
<comment type="pathway">
    <text evidence="3">Sphingolipid metabolism.</text>
</comment>